<feature type="transmembrane region" description="Helical" evidence="4">
    <location>
        <begin position="170"/>
        <end position="191"/>
    </location>
</feature>
<feature type="transmembrane region" description="Helical" evidence="4">
    <location>
        <begin position="118"/>
        <end position="140"/>
    </location>
</feature>
<feature type="region of interest" description="Disordered" evidence="3">
    <location>
        <begin position="1"/>
        <end position="36"/>
    </location>
</feature>
<dbReference type="InterPro" id="IPR050327">
    <property type="entry name" value="Proton-linked_MCT"/>
</dbReference>
<feature type="compositionally biased region" description="Basic and acidic residues" evidence="3">
    <location>
        <begin position="1"/>
        <end position="10"/>
    </location>
</feature>
<evidence type="ECO:0000313" key="5">
    <source>
        <dbReference type="EMBL" id="TBU35520.1"/>
    </source>
</evidence>
<comment type="similarity">
    <text evidence="2">Belongs to the major facilitator superfamily. Monocarboxylate porter (TC 2.A.1.13) family.</text>
</comment>
<feature type="transmembrane region" description="Helical" evidence="4">
    <location>
        <begin position="345"/>
        <end position="363"/>
    </location>
</feature>
<keyword evidence="4" id="KW-0812">Transmembrane</keyword>
<dbReference type="SUPFAM" id="SSF103473">
    <property type="entry name" value="MFS general substrate transporter"/>
    <property type="match status" value="1"/>
</dbReference>
<dbReference type="Proteomes" id="UP000292957">
    <property type="component" value="Unassembled WGS sequence"/>
</dbReference>
<dbReference type="OrthoDB" id="6509908at2759"/>
<dbReference type="PANTHER" id="PTHR11360">
    <property type="entry name" value="MONOCARBOXYLATE TRANSPORTER"/>
    <property type="match status" value="1"/>
</dbReference>
<feature type="transmembrane region" description="Helical" evidence="4">
    <location>
        <begin position="236"/>
        <end position="256"/>
    </location>
</feature>
<feature type="transmembrane region" description="Helical" evidence="4">
    <location>
        <begin position="147"/>
        <end position="164"/>
    </location>
</feature>
<organism evidence="5">
    <name type="scientific">Dichomitus squalens</name>
    <dbReference type="NCBI Taxonomy" id="114155"/>
    <lineage>
        <taxon>Eukaryota</taxon>
        <taxon>Fungi</taxon>
        <taxon>Dikarya</taxon>
        <taxon>Basidiomycota</taxon>
        <taxon>Agaricomycotina</taxon>
        <taxon>Agaricomycetes</taxon>
        <taxon>Polyporales</taxon>
        <taxon>Polyporaceae</taxon>
        <taxon>Dichomitus</taxon>
    </lineage>
</organism>
<feature type="transmembrane region" description="Helical" evidence="4">
    <location>
        <begin position="77"/>
        <end position="98"/>
    </location>
</feature>
<feature type="transmembrane region" description="Helical" evidence="4">
    <location>
        <begin position="437"/>
        <end position="462"/>
    </location>
</feature>
<proteinExistence type="inferred from homology"/>
<feature type="transmembrane region" description="Helical" evidence="4">
    <location>
        <begin position="277"/>
        <end position="301"/>
    </location>
</feature>
<dbReference type="GO" id="GO:0016020">
    <property type="term" value="C:membrane"/>
    <property type="evidence" value="ECO:0007669"/>
    <property type="project" value="UniProtKB-SubCell"/>
</dbReference>
<keyword evidence="4" id="KW-0472">Membrane</keyword>
<feature type="transmembrane region" description="Helical" evidence="4">
    <location>
        <begin position="203"/>
        <end position="224"/>
    </location>
</feature>
<dbReference type="InterPro" id="IPR036259">
    <property type="entry name" value="MFS_trans_sf"/>
</dbReference>
<name>A0A4Q9N4H2_9APHY</name>
<evidence type="ECO:0000256" key="1">
    <source>
        <dbReference type="ARBA" id="ARBA00004141"/>
    </source>
</evidence>
<feature type="transmembrane region" description="Helical" evidence="4">
    <location>
        <begin position="313"/>
        <end position="333"/>
    </location>
</feature>
<dbReference type="GO" id="GO:0022857">
    <property type="term" value="F:transmembrane transporter activity"/>
    <property type="evidence" value="ECO:0007669"/>
    <property type="project" value="InterPro"/>
</dbReference>
<accession>A0A4Q9N4H2</accession>
<reference evidence="5" key="1">
    <citation type="submission" date="2019-01" db="EMBL/GenBank/DDBJ databases">
        <title>Draft genome sequences of three monokaryotic isolates of the white-rot basidiomycete fungus Dichomitus squalens.</title>
        <authorList>
            <consortium name="DOE Joint Genome Institute"/>
            <person name="Lopez S.C."/>
            <person name="Andreopoulos B."/>
            <person name="Pangilinan J."/>
            <person name="Lipzen A."/>
            <person name="Riley R."/>
            <person name="Ahrendt S."/>
            <person name="Ng V."/>
            <person name="Barry K."/>
            <person name="Daum C."/>
            <person name="Grigoriev I.V."/>
            <person name="Hilden K.S."/>
            <person name="Makela M.R."/>
            <person name="de Vries R.P."/>
        </authorList>
    </citation>
    <scope>NUCLEOTIDE SEQUENCE [LARGE SCALE GENOMIC DNA]</scope>
    <source>
        <strain evidence="5">OM18370.1</strain>
    </source>
</reference>
<protein>
    <submittedName>
        <fullName evidence="5">MFS general substrate transporter</fullName>
    </submittedName>
</protein>
<evidence type="ECO:0000256" key="4">
    <source>
        <dbReference type="SAM" id="Phobius"/>
    </source>
</evidence>
<gene>
    <name evidence="5" type="ORF">BD311DRAFT_772613</name>
</gene>
<evidence type="ECO:0000256" key="3">
    <source>
        <dbReference type="SAM" id="MobiDB-lite"/>
    </source>
</evidence>
<dbReference type="InterPro" id="IPR011701">
    <property type="entry name" value="MFS"/>
</dbReference>
<keyword evidence="4" id="KW-1133">Transmembrane helix</keyword>
<comment type="subcellular location">
    <subcellularLocation>
        <location evidence="1">Membrane</location>
        <topology evidence="1">Multi-pass membrane protein</topology>
    </subcellularLocation>
</comment>
<dbReference type="PANTHER" id="PTHR11360:SF234">
    <property type="entry name" value="MFS-TYPE TRANSPORTER DBAD-RELATED"/>
    <property type="match status" value="1"/>
</dbReference>
<evidence type="ECO:0000256" key="2">
    <source>
        <dbReference type="ARBA" id="ARBA00006727"/>
    </source>
</evidence>
<feature type="compositionally biased region" description="Basic and acidic residues" evidence="3">
    <location>
        <begin position="27"/>
        <end position="36"/>
    </location>
</feature>
<sequence length="465" mass="49069">MARHTEHPAVGHDSSASSTRTIPNDDAVPRTLDDREKQAAQDLEISDVAKDLATAAEAVEGAPLDEFGEHPDGGLRAWLVVIGCATGACATFGLVNAWGVFQAFYTTSILKGTSPSTIAWIGSIQYALVFIPGLVVGRIFDMGHVKLPLGLASALLVAATFLTAQCTRYWQFLLCQGIALGVACGVIFGVIMGCPAHWFRRKLGLALGIMALGSSIGGTLYPIIVKNLMQKVGFQWTMRVLGFIEIGLLAVQFLTVERRLPPRKRSGPFFDFTVFKSIPFSLYSFSSFLAFLGIYTVLTYIDVSAVSEGVPENFAFYLLAIANACSAVGRIVGGTLSDYTGPLNIMTPATFLAGIMTYIWPFATSVGGNIGVAIVYGASSGVYVSLLAAPTVHMGRTEDVGVRVGMSMTLVALGAVAGPPISGAINAATGGFKFTGVYAGTAVMAAVVFLIFTRISILGGLWGRC</sequence>
<dbReference type="EMBL" id="ML143386">
    <property type="protein sequence ID" value="TBU35520.1"/>
    <property type="molecule type" value="Genomic_DNA"/>
</dbReference>
<dbReference type="AlphaFoldDB" id="A0A4Q9N4H2"/>
<feature type="transmembrane region" description="Helical" evidence="4">
    <location>
        <begin position="369"/>
        <end position="388"/>
    </location>
</feature>
<dbReference type="Gene3D" id="1.20.1250.20">
    <property type="entry name" value="MFS general substrate transporter like domains"/>
    <property type="match status" value="2"/>
</dbReference>
<dbReference type="Pfam" id="PF07690">
    <property type="entry name" value="MFS_1"/>
    <property type="match status" value="1"/>
</dbReference>